<reference evidence="1" key="1">
    <citation type="submission" date="2020-06" db="EMBL/GenBank/DDBJ databases">
        <title>Analysis procedures for assessing recovery of high quality, complete, closed genomes from Nanopore long read metagenome sequencing.</title>
        <authorList>
            <person name="Bessarab I."/>
            <person name="Arumugam K."/>
            <person name="Haryono M."/>
            <person name="Liu X."/>
            <person name="Roy S."/>
            <person name="Zuniga-Montanez R.E."/>
            <person name="Qiu G."/>
            <person name="Drautz-Moses D.I."/>
            <person name="Law Y.Y."/>
            <person name="Wuertz S."/>
            <person name="Lauro F.M."/>
            <person name="Huson D.H."/>
            <person name="Williams R.B."/>
        </authorList>
    </citation>
    <scope>NUCLEOTIDE SEQUENCE [LARGE SCALE GENOMIC DNA]</scope>
    <source>
        <strain evidence="1">SSD2</strain>
    </source>
</reference>
<dbReference type="Proteomes" id="UP000510621">
    <property type="component" value="Chromosome"/>
</dbReference>
<evidence type="ECO:0000313" key="2">
    <source>
        <dbReference type="Proteomes" id="UP000510621"/>
    </source>
</evidence>
<keyword evidence="2" id="KW-1185">Reference proteome</keyword>
<dbReference type="KEGG" id="this:HZT40_09590"/>
<gene>
    <name evidence="1" type="ORF">HZT40_09590</name>
</gene>
<organism evidence="1 2">
    <name type="scientific">Candidatus Thiothrix singaporensis</name>
    <dbReference type="NCBI Taxonomy" id="2799669"/>
    <lineage>
        <taxon>Bacteria</taxon>
        <taxon>Pseudomonadati</taxon>
        <taxon>Pseudomonadota</taxon>
        <taxon>Gammaproteobacteria</taxon>
        <taxon>Thiotrichales</taxon>
        <taxon>Thiotrichaceae</taxon>
        <taxon>Thiothrix</taxon>
    </lineage>
</organism>
<accession>A0A7L6AMK4</accession>
<name>A0A7L6AMK4_9GAMM</name>
<protein>
    <submittedName>
        <fullName evidence="1">Uncharacterized protein</fullName>
    </submittedName>
</protein>
<evidence type="ECO:0000313" key="1">
    <source>
        <dbReference type="EMBL" id="QLQ30263.1"/>
    </source>
</evidence>
<sequence length="61" mass="6668">MMLLEEGQQDDSIHVITSGELEVVKLTGVVIGWCCKCCVPARWRVNLVLLTVLSTAPPFAP</sequence>
<dbReference type="AlphaFoldDB" id="A0A7L6AMK4"/>
<dbReference type="EMBL" id="CP059265">
    <property type="protein sequence ID" value="QLQ30263.1"/>
    <property type="molecule type" value="Genomic_DNA"/>
</dbReference>
<proteinExistence type="predicted"/>